<evidence type="ECO:0000256" key="5">
    <source>
        <dbReference type="SAM" id="Phobius"/>
    </source>
</evidence>
<feature type="transmembrane region" description="Helical" evidence="5">
    <location>
        <begin position="46"/>
        <end position="68"/>
    </location>
</feature>
<keyword evidence="5" id="KW-0812">Transmembrane</keyword>
<dbReference type="EMBL" id="CP020370">
    <property type="protein sequence ID" value="AUB83417.1"/>
    <property type="molecule type" value="Genomic_DNA"/>
</dbReference>
<organism evidence="7 8">
    <name type="scientific">Candidatus Thiodictyon syntrophicum</name>
    <dbReference type="NCBI Taxonomy" id="1166950"/>
    <lineage>
        <taxon>Bacteria</taxon>
        <taxon>Pseudomonadati</taxon>
        <taxon>Pseudomonadota</taxon>
        <taxon>Gammaproteobacteria</taxon>
        <taxon>Chromatiales</taxon>
        <taxon>Chromatiaceae</taxon>
        <taxon>Thiodictyon</taxon>
    </lineage>
</organism>
<keyword evidence="5" id="KW-1133">Transmembrane helix</keyword>
<dbReference type="Pfam" id="PF01343">
    <property type="entry name" value="Peptidase_S49"/>
    <property type="match status" value="1"/>
</dbReference>
<comment type="similarity">
    <text evidence="1">Belongs to the peptidase S49 family.</text>
</comment>
<name>A0A2K8UD28_9GAMM</name>
<proteinExistence type="inferred from homology"/>
<gene>
    <name evidence="7" type="ORF">THSYN_22355</name>
</gene>
<dbReference type="KEGG" id="tsy:THSYN_22355"/>
<evidence type="ECO:0000256" key="3">
    <source>
        <dbReference type="ARBA" id="ARBA00022801"/>
    </source>
</evidence>
<dbReference type="Gene3D" id="3.90.226.10">
    <property type="entry name" value="2-enoyl-CoA Hydratase, Chain A, domain 1"/>
    <property type="match status" value="1"/>
</dbReference>
<dbReference type="GO" id="GO:0008236">
    <property type="term" value="F:serine-type peptidase activity"/>
    <property type="evidence" value="ECO:0007669"/>
    <property type="project" value="UniProtKB-KW"/>
</dbReference>
<evidence type="ECO:0000259" key="6">
    <source>
        <dbReference type="Pfam" id="PF01343"/>
    </source>
</evidence>
<reference evidence="7 8" key="1">
    <citation type="submission" date="2017-03" db="EMBL/GenBank/DDBJ databases">
        <title>Complete genome sequence of Candidatus 'Thiodictyon syntrophicum' sp. nov. strain Cad16T, a photolithoautotroph purple sulfur bacterium isolated from an alpine meromictic lake.</title>
        <authorList>
            <person name="Luedin S.M."/>
            <person name="Pothier J.F."/>
            <person name="Danza F."/>
            <person name="Storelli N."/>
            <person name="Wittwer M."/>
            <person name="Tonolla M."/>
        </authorList>
    </citation>
    <scope>NUCLEOTIDE SEQUENCE [LARGE SCALE GENOMIC DNA]</scope>
    <source>
        <strain evidence="7 8">Cad16T</strain>
    </source>
</reference>
<dbReference type="InterPro" id="IPR047272">
    <property type="entry name" value="S49_SppA_C"/>
</dbReference>
<dbReference type="GO" id="GO:0006508">
    <property type="term" value="P:proteolysis"/>
    <property type="evidence" value="ECO:0007669"/>
    <property type="project" value="UniProtKB-KW"/>
</dbReference>
<dbReference type="Proteomes" id="UP000232638">
    <property type="component" value="Chromosome"/>
</dbReference>
<feature type="domain" description="Peptidase S49" evidence="6">
    <location>
        <begin position="148"/>
        <end position="289"/>
    </location>
</feature>
<keyword evidence="3" id="KW-0378">Hydrolase</keyword>
<dbReference type="RefSeq" id="WP_100921105.1">
    <property type="nucleotide sequence ID" value="NZ_CP020370.1"/>
</dbReference>
<dbReference type="PANTHER" id="PTHR42987">
    <property type="entry name" value="PEPTIDASE S49"/>
    <property type="match status" value="1"/>
</dbReference>
<keyword evidence="2" id="KW-0645">Protease</keyword>
<protein>
    <submittedName>
        <fullName evidence="7">S49 family peptidase</fullName>
    </submittedName>
</protein>
<dbReference type="InterPro" id="IPR002142">
    <property type="entry name" value="Peptidase_S49"/>
</dbReference>
<dbReference type="CDD" id="cd07023">
    <property type="entry name" value="S49_Sppa_N_C"/>
    <property type="match status" value="1"/>
</dbReference>
<evidence type="ECO:0000256" key="2">
    <source>
        <dbReference type="ARBA" id="ARBA00022670"/>
    </source>
</evidence>
<evidence type="ECO:0000256" key="4">
    <source>
        <dbReference type="ARBA" id="ARBA00022825"/>
    </source>
</evidence>
<dbReference type="Gene3D" id="6.20.330.10">
    <property type="match status" value="1"/>
</dbReference>
<evidence type="ECO:0000313" key="7">
    <source>
        <dbReference type="EMBL" id="AUB83417.1"/>
    </source>
</evidence>
<keyword evidence="5" id="KW-0472">Membrane</keyword>
<accession>A0A2K8UD28</accession>
<keyword evidence="4" id="KW-0720">Serine protease</keyword>
<sequence>MNWKFWQRRTEPMPAPGDPDWERALINRVALEYLGDQRRGRRWGNIFKLLILLYLVGILAVALSRSAWEGLKAGQDHTALVQVKGVISADSEASADRVISALRDAFEAPRVKGVILRINSPGGSPVQSGYINDEVRRLKEKYKKDKGHDLPVYAVAVDICASGAYYVAVAADKIYADKASLVGSIGVRIDAFGFVDAMKDLGVERRLLASGANKGILDPFSPLPEAQRQFIQTVLDQLHQQFITAVKTGRGDRLKGGDELFSGLFWNGDQALTLGLVDGLGSASSVAREVIGAETLVNYTKKKDLFESFADRLGASVANGFLQVFTMLGGGTPR</sequence>
<keyword evidence="8" id="KW-1185">Reference proteome</keyword>
<evidence type="ECO:0000313" key="8">
    <source>
        <dbReference type="Proteomes" id="UP000232638"/>
    </source>
</evidence>
<dbReference type="SUPFAM" id="SSF52096">
    <property type="entry name" value="ClpP/crotonase"/>
    <property type="match status" value="1"/>
</dbReference>
<dbReference type="AlphaFoldDB" id="A0A2K8UD28"/>
<dbReference type="PANTHER" id="PTHR42987:SF8">
    <property type="entry name" value="PROTEINASE"/>
    <property type="match status" value="1"/>
</dbReference>
<dbReference type="InterPro" id="IPR029045">
    <property type="entry name" value="ClpP/crotonase-like_dom_sf"/>
</dbReference>
<dbReference type="OrthoDB" id="9764363at2"/>
<evidence type="ECO:0000256" key="1">
    <source>
        <dbReference type="ARBA" id="ARBA00008683"/>
    </source>
</evidence>